<proteinExistence type="predicted"/>
<gene>
    <name evidence="2" type="ORF">C8E99_1814</name>
</gene>
<sequence length="199" mass="21262">MSSRRRIIAPLLLIAGVISLGGCMGSQQDNVEATAQHGEQLVAAIPGLVRAFGEESVSLLSETSCTSSPDPETASRNTRWTGAVGVSASSAQEGRDRAQAVREYAESTGWTTEDRGAAHPSGERLYTATRDELTLVIEQDGGDDEPEVSFTVTSPCLEKPSGHTMTRSELDSMYGSSDPLYPNDDRSKFTNGEPKPLPE</sequence>
<dbReference type="OrthoDB" id="4964959at2"/>
<dbReference type="RefSeq" id="WP_115932008.1">
    <property type="nucleotide sequence ID" value="NZ_QREH01000001.1"/>
</dbReference>
<name>A0A3D9LDP0_9MICC</name>
<accession>A0A3D9LDP0</accession>
<protein>
    <submittedName>
        <fullName evidence="2">Uncharacterized protein</fullName>
    </submittedName>
</protein>
<evidence type="ECO:0000313" key="3">
    <source>
        <dbReference type="Proteomes" id="UP000256727"/>
    </source>
</evidence>
<dbReference type="AlphaFoldDB" id="A0A3D9LDP0"/>
<dbReference type="Proteomes" id="UP000256727">
    <property type="component" value="Unassembled WGS sequence"/>
</dbReference>
<feature type="region of interest" description="Disordered" evidence="1">
    <location>
        <begin position="139"/>
        <end position="199"/>
    </location>
</feature>
<comment type="caution">
    <text evidence="2">The sequence shown here is derived from an EMBL/GenBank/DDBJ whole genome shotgun (WGS) entry which is preliminary data.</text>
</comment>
<organism evidence="2 3">
    <name type="scientific">Citricoccus muralis</name>
    <dbReference type="NCBI Taxonomy" id="169134"/>
    <lineage>
        <taxon>Bacteria</taxon>
        <taxon>Bacillati</taxon>
        <taxon>Actinomycetota</taxon>
        <taxon>Actinomycetes</taxon>
        <taxon>Micrococcales</taxon>
        <taxon>Micrococcaceae</taxon>
        <taxon>Citricoccus</taxon>
    </lineage>
</organism>
<dbReference type="PROSITE" id="PS51257">
    <property type="entry name" value="PROKAR_LIPOPROTEIN"/>
    <property type="match status" value="1"/>
</dbReference>
<evidence type="ECO:0000256" key="1">
    <source>
        <dbReference type="SAM" id="MobiDB-lite"/>
    </source>
</evidence>
<feature type="compositionally biased region" description="Polar residues" evidence="1">
    <location>
        <begin position="62"/>
        <end position="80"/>
    </location>
</feature>
<reference evidence="2 3" key="1">
    <citation type="submission" date="2018-07" db="EMBL/GenBank/DDBJ databases">
        <title>Sequencing the genomes of 1000 actinobacteria strains.</title>
        <authorList>
            <person name="Klenk H.-P."/>
        </authorList>
    </citation>
    <scope>NUCLEOTIDE SEQUENCE [LARGE SCALE GENOMIC DNA]</scope>
    <source>
        <strain evidence="2 3">DSM 14442</strain>
    </source>
</reference>
<evidence type="ECO:0000313" key="2">
    <source>
        <dbReference type="EMBL" id="REE03990.1"/>
    </source>
</evidence>
<dbReference type="EMBL" id="QREH01000001">
    <property type="protein sequence ID" value="REE03990.1"/>
    <property type="molecule type" value="Genomic_DNA"/>
</dbReference>
<feature type="region of interest" description="Disordered" evidence="1">
    <location>
        <begin position="106"/>
        <end position="125"/>
    </location>
</feature>
<keyword evidence="3" id="KW-1185">Reference proteome</keyword>
<feature type="region of interest" description="Disordered" evidence="1">
    <location>
        <begin position="62"/>
        <end position="96"/>
    </location>
</feature>